<comment type="caution">
    <text evidence="3">The sequence shown here is derived from an EMBL/GenBank/DDBJ whole genome shotgun (WGS) entry which is preliminary data.</text>
</comment>
<proteinExistence type="predicted"/>
<name>A0AAV0AYY5_PHAPC</name>
<reference evidence="3" key="1">
    <citation type="submission" date="2022-06" db="EMBL/GenBank/DDBJ databases">
        <authorList>
            <consortium name="SYNGENTA / RWTH Aachen University"/>
        </authorList>
    </citation>
    <scope>NUCLEOTIDE SEQUENCE</scope>
</reference>
<feature type="transmembrane region" description="Helical" evidence="1">
    <location>
        <begin position="40"/>
        <end position="59"/>
    </location>
</feature>
<evidence type="ECO:0000256" key="1">
    <source>
        <dbReference type="SAM" id="Phobius"/>
    </source>
</evidence>
<accession>A0AAV0AYY5</accession>
<keyword evidence="1" id="KW-0812">Transmembrane</keyword>
<dbReference type="InterPro" id="IPR022703">
    <property type="entry name" value="DUF3533"/>
</dbReference>
<dbReference type="PANTHER" id="PTHR34814">
    <property type="entry name" value="NITROSOGUANIDINE RESISTANCE PROTEIN SNG1"/>
    <property type="match status" value="1"/>
</dbReference>
<feature type="transmembrane region" description="Helical" evidence="1">
    <location>
        <begin position="278"/>
        <end position="301"/>
    </location>
</feature>
<dbReference type="Pfam" id="PF12051">
    <property type="entry name" value="DUF3533"/>
    <property type="match status" value="1"/>
</dbReference>
<feature type="transmembrane region" description="Helical" evidence="1">
    <location>
        <begin position="313"/>
        <end position="337"/>
    </location>
</feature>
<feature type="transmembrane region" description="Helical" evidence="1">
    <location>
        <begin position="394"/>
        <end position="415"/>
    </location>
</feature>
<dbReference type="InterPro" id="IPR053001">
    <property type="entry name" value="MNNG_permease-like"/>
</dbReference>
<keyword evidence="1" id="KW-1133">Transmembrane helix</keyword>
<keyword evidence="1" id="KW-0472">Membrane</keyword>
<keyword evidence="4" id="KW-1185">Reference proteome</keyword>
<sequence>MRQLLQKSRTKEEYKESPLPNNSFFSSNVKKERQKFLKMLNLGLLIAGLAVLCVLSLYWGSLYELGQHIHNLEGIVVDFDQQSIGVAVKQAFREFTGLPHQLTWTIASSREFKNVEQVIQAVLNEEYWIAVVVGPGSTNTLQEAIRTRNPGYNSTSTITIYGSEARSENAYSEFIIPRAKAIRSAQRTFTSRHVASLSSLGGLSDLLNGAPETVYRPIDFQISNLRPFDVPVATAANFVGLIYLLVIAFILAVLSFGAQRESGMYRKISLMSFIKLRLVLAIAIYFIFSLLYSFISLFFQVPFGRFYGGKGFIIYWMSSFLGMCALGLALEAMLTILTPRFTPFFLILWMIVNVSIATVPIEILPAFYRYGYATPFYNISRTVRAVIFNTKNEIIYNFLVLLAWCLISIFTITCFQIYQNRKELGPGVFERLFKKKTSRSSHSN</sequence>
<protein>
    <recommendedName>
        <fullName evidence="2">DUF3533 domain-containing protein</fullName>
    </recommendedName>
</protein>
<dbReference type="GO" id="GO:0016020">
    <property type="term" value="C:membrane"/>
    <property type="evidence" value="ECO:0007669"/>
    <property type="project" value="TreeGrafter"/>
</dbReference>
<dbReference type="PANTHER" id="PTHR34814:SF1">
    <property type="entry name" value="NITROSOGUANIDINE RESISTANCE PROTEIN SNG1"/>
    <property type="match status" value="1"/>
</dbReference>
<dbReference type="AlphaFoldDB" id="A0AAV0AYY5"/>
<feature type="transmembrane region" description="Helical" evidence="1">
    <location>
        <begin position="235"/>
        <end position="257"/>
    </location>
</feature>
<organism evidence="3 4">
    <name type="scientific">Phakopsora pachyrhizi</name>
    <name type="common">Asian soybean rust disease fungus</name>
    <dbReference type="NCBI Taxonomy" id="170000"/>
    <lineage>
        <taxon>Eukaryota</taxon>
        <taxon>Fungi</taxon>
        <taxon>Dikarya</taxon>
        <taxon>Basidiomycota</taxon>
        <taxon>Pucciniomycotina</taxon>
        <taxon>Pucciniomycetes</taxon>
        <taxon>Pucciniales</taxon>
        <taxon>Phakopsoraceae</taxon>
        <taxon>Phakopsora</taxon>
    </lineage>
</organism>
<feature type="transmembrane region" description="Helical" evidence="1">
    <location>
        <begin position="344"/>
        <end position="368"/>
    </location>
</feature>
<feature type="domain" description="DUF3533" evidence="2">
    <location>
        <begin position="45"/>
        <end position="409"/>
    </location>
</feature>
<gene>
    <name evidence="3" type="ORF">PPACK8108_LOCUS10479</name>
</gene>
<evidence type="ECO:0000313" key="3">
    <source>
        <dbReference type="EMBL" id="CAH7675463.1"/>
    </source>
</evidence>
<evidence type="ECO:0000259" key="2">
    <source>
        <dbReference type="Pfam" id="PF12051"/>
    </source>
</evidence>
<evidence type="ECO:0000313" key="4">
    <source>
        <dbReference type="Proteomes" id="UP001153365"/>
    </source>
</evidence>
<dbReference type="Proteomes" id="UP001153365">
    <property type="component" value="Unassembled WGS sequence"/>
</dbReference>
<dbReference type="EMBL" id="CALTRL010002344">
    <property type="protein sequence ID" value="CAH7675463.1"/>
    <property type="molecule type" value="Genomic_DNA"/>
</dbReference>